<dbReference type="EMBL" id="CP002360">
    <property type="protein sequence ID" value="AEE97763.1"/>
    <property type="molecule type" value="Genomic_DNA"/>
</dbReference>
<dbReference type="InterPro" id="IPR018710">
    <property type="entry name" value="DUF2232"/>
</dbReference>
<sequence length="325" mass="35418">MSDNKSGRVLLEVIGYGALAALLCRALVMAPLINFVLLLTPTPFIMITVRRGWLWSAVSIGVALAVLYLTGGVIAVLVFAVLVIPTVVILAWFFKRKSDAFYAALASSVVVAVAGILLVQAVKWATGREIFDYIQQALRTLFSTTDMNAGIFSMLRPQQGEPISPEDMAVAVTAIFKIMLPSMIMILSLSAGFINMMAAGRWLKKYGADISDIQPFHEWALPNDAAKGLLSIAVVGLVGMLFGISGFDMVFATIMGVLNFIFAIQGLATLDYIMIMSNMSVVARTALMILNFVIFQLMLTMLGVAEQIFHIRRNIKNRYNGGMDS</sequence>
<dbReference type="PANTHER" id="PTHR41324:SF1">
    <property type="entry name" value="DUF2232 DOMAIN-CONTAINING PROTEIN"/>
    <property type="match status" value="1"/>
</dbReference>
<feature type="transmembrane region" description="Helical" evidence="1">
    <location>
        <begin position="250"/>
        <end position="273"/>
    </location>
</feature>
<keyword evidence="3" id="KW-1185">Reference proteome</keyword>
<proteinExistence type="predicted"/>
<dbReference type="STRING" id="697281.Mahau_2623"/>
<gene>
    <name evidence="2" type="ordered locus">Mahau_2623</name>
</gene>
<evidence type="ECO:0000256" key="1">
    <source>
        <dbReference type="SAM" id="Phobius"/>
    </source>
</evidence>
<feature type="transmembrane region" description="Helical" evidence="1">
    <location>
        <begin position="168"/>
        <end position="194"/>
    </location>
</feature>
<feature type="transmembrane region" description="Helical" evidence="1">
    <location>
        <begin position="225"/>
        <end position="244"/>
    </location>
</feature>
<reference evidence="2 3" key="2">
    <citation type="journal article" date="2011" name="Stand. Genomic Sci.">
        <title>Complete genome sequence of Mahella australiensis type strain (50-1 BON).</title>
        <authorList>
            <person name="Sikorski J."/>
            <person name="Teshima H."/>
            <person name="Nolan M."/>
            <person name="Lucas S."/>
            <person name="Hammon N."/>
            <person name="Deshpande S."/>
            <person name="Cheng J.F."/>
            <person name="Pitluck S."/>
            <person name="Liolios K."/>
            <person name="Pagani I."/>
            <person name="Ivanova N."/>
            <person name="Huntemann M."/>
            <person name="Mavromatis K."/>
            <person name="Ovchinikova G."/>
            <person name="Pati A."/>
            <person name="Tapia R."/>
            <person name="Han C."/>
            <person name="Goodwin L."/>
            <person name="Chen A."/>
            <person name="Palaniappan K."/>
            <person name="Land M."/>
            <person name="Hauser L."/>
            <person name="Ngatchou-Djao O.D."/>
            <person name="Rohde M."/>
            <person name="Pukall R."/>
            <person name="Spring S."/>
            <person name="Abt B."/>
            <person name="Goker M."/>
            <person name="Detter J.C."/>
            <person name="Woyke T."/>
            <person name="Bristow J."/>
            <person name="Markowitz V."/>
            <person name="Hugenholtz P."/>
            <person name="Eisen J.A."/>
            <person name="Kyrpides N.C."/>
            <person name="Klenk H.P."/>
            <person name="Lapidus A."/>
        </authorList>
    </citation>
    <scope>NUCLEOTIDE SEQUENCE [LARGE SCALE GENOMIC DNA]</scope>
    <source>
        <strain evidence="3">DSM 15567 / CIP 107919 / 50-1 BON</strain>
    </source>
</reference>
<dbReference type="RefSeq" id="WP_013782186.1">
    <property type="nucleotide sequence ID" value="NC_015520.1"/>
</dbReference>
<evidence type="ECO:0008006" key="4">
    <source>
        <dbReference type="Google" id="ProtNLM"/>
    </source>
</evidence>
<feature type="transmembrane region" description="Helical" evidence="1">
    <location>
        <begin position="101"/>
        <end position="122"/>
    </location>
</feature>
<dbReference type="Pfam" id="PF09991">
    <property type="entry name" value="DUF2232"/>
    <property type="match status" value="1"/>
</dbReference>
<keyword evidence="1" id="KW-1133">Transmembrane helix</keyword>
<feature type="transmembrane region" description="Helical" evidence="1">
    <location>
        <begin position="13"/>
        <end position="40"/>
    </location>
</feature>
<name>F3ZYJ5_MAHA5</name>
<feature type="transmembrane region" description="Helical" evidence="1">
    <location>
        <begin position="285"/>
        <end position="305"/>
    </location>
</feature>
<keyword evidence="1" id="KW-0812">Transmembrane</keyword>
<dbReference type="PANTHER" id="PTHR41324">
    <property type="entry name" value="MEMBRANE PROTEIN-RELATED"/>
    <property type="match status" value="1"/>
</dbReference>
<dbReference type="HOGENOM" id="CLU_854720_0_0_9"/>
<dbReference type="eggNOG" id="COG4241">
    <property type="taxonomic scope" value="Bacteria"/>
</dbReference>
<keyword evidence="1" id="KW-0472">Membrane</keyword>
<dbReference type="AlphaFoldDB" id="F3ZYJ5"/>
<evidence type="ECO:0000313" key="2">
    <source>
        <dbReference type="EMBL" id="AEE97763.1"/>
    </source>
</evidence>
<accession>F3ZYJ5</accession>
<reference evidence="3" key="1">
    <citation type="submission" date="2010-11" db="EMBL/GenBank/DDBJ databases">
        <title>The complete genome of Mahella australiensis DSM 15567.</title>
        <authorList>
            <consortium name="US DOE Joint Genome Institute (JGI-PGF)"/>
            <person name="Lucas S."/>
            <person name="Copeland A."/>
            <person name="Lapidus A."/>
            <person name="Bruce D."/>
            <person name="Goodwin L."/>
            <person name="Pitluck S."/>
            <person name="Kyrpides N."/>
            <person name="Mavromatis K."/>
            <person name="Pagani I."/>
            <person name="Ivanova N."/>
            <person name="Teshima H."/>
            <person name="Brettin T."/>
            <person name="Detter J.C."/>
            <person name="Han C."/>
            <person name="Tapia R."/>
            <person name="Land M."/>
            <person name="Hauser L."/>
            <person name="Markowitz V."/>
            <person name="Cheng J.-F."/>
            <person name="Hugenholtz P."/>
            <person name="Woyke T."/>
            <person name="Wu D."/>
            <person name="Spring S."/>
            <person name="Pukall R."/>
            <person name="Steenblock K."/>
            <person name="Schneider S."/>
            <person name="Klenk H.-P."/>
            <person name="Eisen J.A."/>
        </authorList>
    </citation>
    <scope>NUCLEOTIDE SEQUENCE [LARGE SCALE GENOMIC DNA]</scope>
    <source>
        <strain evidence="3">DSM 15567 / CIP 107919 / 50-1 BON</strain>
    </source>
</reference>
<feature type="transmembrane region" description="Helical" evidence="1">
    <location>
        <begin position="52"/>
        <end position="69"/>
    </location>
</feature>
<dbReference type="KEGG" id="mas:Mahau_2623"/>
<evidence type="ECO:0000313" key="3">
    <source>
        <dbReference type="Proteomes" id="UP000008457"/>
    </source>
</evidence>
<dbReference type="OrthoDB" id="1938242at2"/>
<organism evidence="2 3">
    <name type="scientific">Mahella australiensis (strain DSM 15567 / CIP 107919 / 50-1 BON)</name>
    <dbReference type="NCBI Taxonomy" id="697281"/>
    <lineage>
        <taxon>Bacteria</taxon>
        <taxon>Bacillati</taxon>
        <taxon>Bacillota</taxon>
        <taxon>Clostridia</taxon>
        <taxon>Thermoanaerobacterales</taxon>
        <taxon>Thermoanaerobacterales Family IV. Incertae Sedis</taxon>
        <taxon>Mahella</taxon>
    </lineage>
</organism>
<dbReference type="Proteomes" id="UP000008457">
    <property type="component" value="Chromosome"/>
</dbReference>
<feature type="transmembrane region" description="Helical" evidence="1">
    <location>
        <begin position="75"/>
        <end position="94"/>
    </location>
</feature>
<protein>
    <recommendedName>
        <fullName evidence="4">DUF2232 domain-containing protein</fullName>
    </recommendedName>
</protein>